<gene>
    <name evidence="6" type="ORF">C3E78_03640</name>
</gene>
<accession>A0A5F2EMF6</accession>
<reference evidence="7" key="1">
    <citation type="submission" date="2018-01" db="EMBL/GenBank/DDBJ databases">
        <authorList>
            <person name="Li J."/>
        </authorList>
    </citation>
    <scope>NUCLEOTIDE SEQUENCE [LARGE SCALE GENOMIC DNA]</scope>
    <source>
        <strain evidence="7">592</strain>
    </source>
</reference>
<organism evidence="6 7">
    <name type="scientific">Aeromicrobium chenweiae</name>
    <dbReference type="NCBI Taxonomy" id="2079793"/>
    <lineage>
        <taxon>Bacteria</taxon>
        <taxon>Bacillati</taxon>
        <taxon>Actinomycetota</taxon>
        <taxon>Actinomycetes</taxon>
        <taxon>Propionibacteriales</taxon>
        <taxon>Nocardioidaceae</taxon>
        <taxon>Aeromicrobium</taxon>
    </lineage>
</organism>
<keyword evidence="7" id="KW-1185">Reference proteome</keyword>
<name>A0A2S0WJB9_9ACTN</name>
<dbReference type="GO" id="GO:0005886">
    <property type="term" value="C:plasma membrane"/>
    <property type="evidence" value="ECO:0007669"/>
    <property type="project" value="UniProtKB-SubCell"/>
</dbReference>
<evidence type="ECO:0000256" key="1">
    <source>
        <dbReference type="ARBA" id="ARBA00004651"/>
    </source>
</evidence>
<dbReference type="Proteomes" id="UP000244384">
    <property type="component" value="Chromosome"/>
</dbReference>
<keyword evidence="3" id="KW-0812">Transmembrane</keyword>
<evidence type="ECO:0000313" key="6">
    <source>
        <dbReference type="EMBL" id="AWB91382.1"/>
    </source>
</evidence>
<dbReference type="KEGG" id="aez:C3E78_03640"/>
<dbReference type="AlphaFoldDB" id="A0A2S0WJB9"/>
<evidence type="ECO:0000256" key="4">
    <source>
        <dbReference type="ARBA" id="ARBA00022989"/>
    </source>
</evidence>
<proteinExistence type="predicted"/>
<dbReference type="InterPro" id="IPR042094">
    <property type="entry name" value="T2SS_GspF_sf"/>
</dbReference>
<protein>
    <submittedName>
        <fullName evidence="6">Type II secretion system protein F</fullName>
    </submittedName>
</protein>
<evidence type="ECO:0000256" key="5">
    <source>
        <dbReference type="ARBA" id="ARBA00023136"/>
    </source>
</evidence>
<evidence type="ECO:0000256" key="2">
    <source>
        <dbReference type="ARBA" id="ARBA00022475"/>
    </source>
</evidence>
<dbReference type="Pfam" id="PF00482">
    <property type="entry name" value="T2SSF"/>
    <property type="match status" value="1"/>
</dbReference>
<keyword evidence="5" id="KW-0472">Membrane</keyword>
<dbReference type="Gene3D" id="1.20.81.30">
    <property type="entry name" value="Type II secretion system (T2SS), domain F"/>
    <property type="match status" value="1"/>
</dbReference>
<dbReference type="PANTHER" id="PTHR35007">
    <property type="entry name" value="INTEGRAL MEMBRANE PROTEIN-RELATED"/>
    <property type="match status" value="1"/>
</dbReference>
<dbReference type="RefSeq" id="WP_108577028.1">
    <property type="nucleotide sequence ID" value="NZ_CP026952.1"/>
</dbReference>
<keyword evidence="4" id="KW-1133">Transmembrane helix</keyword>
<dbReference type="PANTHER" id="PTHR35007:SF1">
    <property type="entry name" value="PILUS ASSEMBLY PROTEIN"/>
    <property type="match status" value="1"/>
</dbReference>
<dbReference type="OrthoDB" id="597333at2"/>
<accession>A0A2S0WJB9</accession>
<comment type="subcellular location">
    <subcellularLocation>
        <location evidence="1">Cell membrane</location>
        <topology evidence="1">Multi-pass membrane protein</topology>
    </subcellularLocation>
</comment>
<sequence length="310" mass="33270">MLLLGVLLIMGAIVAGFVAFGGAPVGRVPADRVAALSLKPRETALSRVTDSLVVGVESVLRRRGWRPFSARELELAGVSTPVPRLVVLILSVTVAMFALGLVLANALVGILLGALVPFAAKAWLSIRGTRLCNRFAAQLPQTLQMMAASLRAGHSLPRVLDAVSRETDAPTSTELARVVNENRLGRDLVESLETVAERMRSQDFVWVAGAIAAQRETGGNLNEILDQVAETIRERHHIRMQVKSLSAEGRLSAVILMALPVLIGLYYTVVSAETMTVFVGTAIGKLLLLGSAVMYVLGGLWMRSVVKIDF</sequence>
<keyword evidence="2" id="KW-1003">Cell membrane</keyword>
<evidence type="ECO:0000313" key="7">
    <source>
        <dbReference type="Proteomes" id="UP000244384"/>
    </source>
</evidence>
<dbReference type="EMBL" id="CP026952">
    <property type="protein sequence ID" value="AWB91382.1"/>
    <property type="molecule type" value="Genomic_DNA"/>
</dbReference>
<dbReference type="InterPro" id="IPR018076">
    <property type="entry name" value="T2SS_GspF_dom"/>
</dbReference>
<evidence type="ECO:0000256" key="3">
    <source>
        <dbReference type="ARBA" id="ARBA00022692"/>
    </source>
</evidence>